<sequence>MATIVDYDCRVRILPQDNQQPKHVNEESLRQTDATFPVKFFLSKIHLLIDSSLRWMHFPERGPQLINRKVAHVPVKDSLLDHIQDFKEILTVMGIPQNNQPDMLQEIESVARRMDSYDGVYLEVKIMEANHQEIRRRVEEDDIARAERESMEIEARPIPATESSIDGLERVVFDGLGLARDCTVCMEEIVSGSQAIRMPCSHVYHSECIVQWLQTSHLCPLCRYHMPCEF</sequence>
<dbReference type="AlphaFoldDB" id="A0AAV1SNG2"/>
<dbReference type="Proteomes" id="UP001314170">
    <property type="component" value="Unassembled WGS sequence"/>
</dbReference>
<evidence type="ECO:0000256" key="4">
    <source>
        <dbReference type="ARBA" id="ARBA00022771"/>
    </source>
</evidence>
<accession>A0AAV1SNG2</accession>
<keyword evidence="4 6" id="KW-0863">Zinc-finger</keyword>
<dbReference type="FunFam" id="3.30.40.10:FF:000781">
    <property type="entry name" value="Uncharacterized protein"/>
    <property type="match status" value="1"/>
</dbReference>
<keyword evidence="10" id="KW-1185">Reference proteome</keyword>
<dbReference type="EC" id="2.3.2.27" evidence="2"/>
<dbReference type="Gene3D" id="3.30.40.10">
    <property type="entry name" value="Zinc/RING finger domain, C3HC4 (zinc finger)"/>
    <property type="match status" value="1"/>
</dbReference>
<comment type="caution">
    <text evidence="9">The sequence shown here is derived from an EMBL/GenBank/DDBJ whole genome shotgun (WGS) entry which is preliminary data.</text>
</comment>
<dbReference type="GO" id="GO:0016567">
    <property type="term" value="P:protein ubiquitination"/>
    <property type="evidence" value="ECO:0007669"/>
    <property type="project" value="TreeGrafter"/>
</dbReference>
<keyword evidence="3" id="KW-0479">Metal-binding</keyword>
<protein>
    <recommendedName>
        <fullName evidence="2">RING-type E3 ubiquitin transferase</fullName>
        <ecNumber evidence="2">2.3.2.27</ecNumber>
    </recommendedName>
</protein>
<evidence type="ECO:0000256" key="5">
    <source>
        <dbReference type="ARBA" id="ARBA00022833"/>
    </source>
</evidence>
<reference evidence="9 10" key="1">
    <citation type="submission" date="2024-01" db="EMBL/GenBank/DDBJ databases">
        <authorList>
            <person name="Waweru B."/>
        </authorList>
    </citation>
    <scope>NUCLEOTIDE SEQUENCE [LARGE SCALE GENOMIC DNA]</scope>
</reference>
<dbReference type="PANTHER" id="PTHR15710:SF229">
    <property type="entry name" value="E3 UBIQUITIN-PROTEIN LIGASE RNF181-LIKE"/>
    <property type="match status" value="1"/>
</dbReference>
<dbReference type="InterPro" id="IPR001841">
    <property type="entry name" value="Znf_RING"/>
</dbReference>
<name>A0AAV1SNG2_9ROSI</name>
<dbReference type="InterPro" id="IPR013083">
    <property type="entry name" value="Znf_RING/FYVE/PHD"/>
</dbReference>
<dbReference type="GO" id="GO:0008270">
    <property type="term" value="F:zinc ion binding"/>
    <property type="evidence" value="ECO:0007669"/>
    <property type="project" value="UniProtKB-KW"/>
</dbReference>
<feature type="coiled-coil region" evidence="7">
    <location>
        <begin position="129"/>
        <end position="156"/>
    </location>
</feature>
<dbReference type="SUPFAM" id="SSF57850">
    <property type="entry name" value="RING/U-box"/>
    <property type="match status" value="1"/>
</dbReference>
<evidence type="ECO:0000256" key="6">
    <source>
        <dbReference type="PROSITE-ProRule" id="PRU00175"/>
    </source>
</evidence>
<evidence type="ECO:0000313" key="9">
    <source>
        <dbReference type="EMBL" id="CAK7355016.1"/>
    </source>
</evidence>
<dbReference type="Pfam" id="PF13639">
    <property type="entry name" value="zf-RING_2"/>
    <property type="match status" value="1"/>
</dbReference>
<feature type="domain" description="RING-type" evidence="8">
    <location>
        <begin position="182"/>
        <end position="223"/>
    </location>
</feature>
<proteinExistence type="predicted"/>
<dbReference type="PROSITE" id="PS50089">
    <property type="entry name" value="ZF_RING_2"/>
    <property type="match status" value="1"/>
</dbReference>
<dbReference type="GO" id="GO:0005737">
    <property type="term" value="C:cytoplasm"/>
    <property type="evidence" value="ECO:0007669"/>
    <property type="project" value="TreeGrafter"/>
</dbReference>
<evidence type="ECO:0000256" key="3">
    <source>
        <dbReference type="ARBA" id="ARBA00022723"/>
    </source>
</evidence>
<dbReference type="SMART" id="SM00184">
    <property type="entry name" value="RING"/>
    <property type="match status" value="1"/>
</dbReference>
<dbReference type="EMBL" id="CAWUPB010001195">
    <property type="protein sequence ID" value="CAK7355016.1"/>
    <property type="molecule type" value="Genomic_DNA"/>
</dbReference>
<evidence type="ECO:0000256" key="2">
    <source>
        <dbReference type="ARBA" id="ARBA00012483"/>
    </source>
</evidence>
<keyword evidence="5" id="KW-0862">Zinc</keyword>
<organism evidence="9 10">
    <name type="scientific">Dovyalis caffra</name>
    <dbReference type="NCBI Taxonomy" id="77055"/>
    <lineage>
        <taxon>Eukaryota</taxon>
        <taxon>Viridiplantae</taxon>
        <taxon>Streptophyta</taxon>
        <taxon>Embryophyta</taxon>
        <taxon>Tracheophyta</taxon>
        <taxon>Spermatophyta</taxon>
        <taxon>Magnoliopsida</taxon>
        <taxon>eudicotyledons</taxon>
        <taxon>Gunneridae</taxon>
        <taxon>Pentapetalae</taxon>
        <taxon>rosids</taxon>
        <taxon>fabids</taxon>
        <taxon>Malpighiales</taxon>
        <taxon>Salicaceae</taxon>
        <taxon>Flacourtieae</taxon>
        <taxon>Dovyalis</taxon>
    </lineage>
</organism>
<evidence type="ECO:0000259" key="8">
    <source>
        <dbReference type="PROSITE" id="PS50089"/>
    </source>
</evidence>
<keyword evidence="7" id="KW-0175">Coiled coil</keyword>
<dbReference type="PANTHER" id="PTHR15710">
    <property type="entry name" value="E3 UBIQUITIN-PROTEIN LIGASE PRAJA"/>
    <property type="match status" value="1"/>
</dbReference>
<evidence type="ECO:0000256" key="1">
    <source>
        <dbReference type="ARBA" id="ARBA00000900"/>
    </source>
</evidence>
<gene>
    <name evidence="9" type="ORF">DCAF_LOCUS25454</name>
</gene>
<dbReference type="GO" id="GO:0061630">
    <property type="term" value="F:ubiquitin protein ligase activity"/>
    <property type="evidence" value="ECO:0007669"/>
    <property type="project" value="UniProtKB-EC"/>
</dbReference>
<comment type="catalytic activity">
    <reaction evidence="1">
        <text>S-ubiquitinyl-[E2 ubiquitin-conjugating enzyme]-L-cysteine + [acceptor protein]-L-lysine = [E2 ubiquitin-conjugating enzyme]-L-cysteine + N(6)-ubiquitinyl-[acceptor protein]-L-lysine.</text>
        <dbReference type="EC" id="2.3.2.27"/>
    </reaction>
</comment>
<evidence type="ECO:0000256" key="7">
    <source>
        <dbReference type="SAM" id="Coils"/>
    </source>
</evidence>
<evidence type="ECO:0000313" key="10">
    <source>
        <dbReference type="Proteomes" id="UP001314170"/>
    </source>
</evidence>